<reference evidence="1" key="1">
    <citation type="journal article" date="2023" name="G3 (Bethesda)">
        <title>A reference genome for the long-term kleptoplast-retaining sea slug Elysia crispata morphotype clarki.</title>
        <authorList>
            <person name="Eastman K.E."/>
            <person name="Pendleton A.L."/>
            <person name="Shaikh M.A."/>
            <person name="Suttiyut T."/>
            <person name="Ogas R."/>
            <person name="Tomko P."/>
            <person name="Gavelis G."/>
            <person name="Widhalm J.R."/>
            <person name="Wisecaver J.H."/>
        </authorList>
    </citation>
    <scope>NUCLEOTIDE SEQUENCE</scope>
    <source>
        <strain evidence="1">ECLA1</strain>
    </source>
</reference>
<comment type="caution">
    <text evidence="1">The sequence shown here is derived from an EMBL/GenBank/DDBJ whole genome shotgun (WGS) entry which is preliminary data.</text>
</comment>
<evidence type="ECO:0000313" key="2">
    <source>
        <dbReference type="Proteomes" id="UP001283361"/>
    </source>
</evidence>
<proteinExistence type="predicted"/>
<dbReference type="EMBL" id="JAWDGP010005809">
    <property type="protein sequence ID" value="KAK3751750.1"/>
    <property type="molecule type" value="Genomic_DNA"/>
</dbReference>
<dbReference type="AlphaFoldDB" id="A0AAE0YMW7"/>
<name>A0AAE0YMW7_9GAST</name>
<keyword evidence="2" id="KW-1185">Reference proteome</keyword>
<evidence type="ECO:0000313" key="1">
    <source>
        <dbReference type="EMBL" id="KAK3751750.1"/>
    </source>
</evidence>
<protein>
    <submittedName>
        <fullName evidence="1">Uncharacterized protein</fullName>
    </submittedName>
</protein>
<gene>
    <name evidence="1" type="ORF">RRG08_065655</name>
</gene>
<sequence>MTRREVTSKAGIKERASMTTETALAMKETVGLTWKKRTAGIRQEDRKMKTIMECHLLQVAPFLHSYIPPTKRRKTSQK</sequence>
<dbReference type="Proteomes" id="UP001283361">
    <property type="component" value="Unassembled WGS sequence"/>
</dbReference>
<accession>A0AAE0YMW7</accession>
<organism evidence="1 2">
    <name type="scientific">Elysia crispata</name>
    <name type="common">lettuce slug</name>
    <dbReference type="NCBI Taxonomy" id="231223"/>
    <lineage>
        <taxon>Eukaryota</taxon>
        <taxon>Metazoa</taxon>
        <taxon>Spiralia</taxon>
        <taxon>Lophotrochozoa</taxon>
        <taxon>Mollusca</taxon>
        <taxon>Gastropoda</taxon>
        <taxon>Heterobranchia</taxon>
        <taxon>Euthyneura</taxon>
        <taxon>Panpulmonata</taxon>
        <taxon>Sacoglossa</taxon>
        <taxon>Placobranchoidea</taxon>
        <taxon>Plakobranchidae</taxon>
        <taxon>Elysia</taxon>
    </lineage>
</organism>